<dbReference type="GO" id="GO:0008967">
    <property type="term" value="F:phosphoglycolate phosphatase activity"/>
    <property type="evidence" value="ECO:0007669"/>
    <property type="project" value="TreeGrafter"/>
</dbReference>
<dbReference type="EMBL" id="MVHF01000002">
    <property type="protein sequence ID" value="ORA39194.1"/>
    <property type="molecule type" value="Genomic_DNA"/>
</dbReference>
<dbReference type="InterPro" id="IPR050155">
    <property type="entry name" value="HAD-like_hydrolase_sf"/>
</dbReference>
<dbReference type="SFLD" id="SFLDG01129">
    <property type="entry name" value="C1.5:_HAD__Beta-PGM__Phosphata"/>
    <property type="match status" value="1"/>
</dbReference>
<dbReference type="InterPro" id="IPR041492">
    <property type="entry name" value="HAD_2"/>
</dbReference>
<dbReference type="Pfam" id="PF13419">
    <property type="entry name" value="HAD_2"/>
    <property type="match status" value="1"/>
</dbReference>
<evidence type="ECO:0000313" key="1">
    <source>
        <dbReference type="EMBL" id="ORA39194.1"/>
    </source>
</evidence>
<protein>
    <submittedName>
        <fullName evidence="1">Phosphoglycolate phosphatase</fullName>
    </submittedName>
</protein>
<name>A0A1X0BA50_9MYCO</name>
<evidence type="ECO:0000313" key="2">
    <source>
        <dbReference type="Proteomes" id="UP000192448"/>
    </source>
</evidence>
<dbReference type="GO" id="GO:0006281">
    <property type="term" value="P:DNA repair"/>
    <property type="evidence" value="ECO:0007669"/>
    <property type="project" value="TreeGrafter"/>
</dbReference>
<dbReference type="Gene3D" id="3.40.50.1000">
    <property type="entry name" value="HAD superfamily/HAD-like"/>
    <property type="match status" value="1"/>
</dbReference>
<dbReference type="OrthoDB" id="9810501at2"/>
<reference evidence="1 2" key="1">
    <citation type="submission" date="2017-02" db="EMBL/GenBank/DDBJ databases">
        <title>The new phylogeny of genus Mycobacterium.</title>
        <authorList>
            <person name="Tortoli E."/>
            <person name="Trovato A."/>
            <person name="Cirillo D.M."/>
        </authorList>
    </citation>
    <scope>NUCLEOTIDE SEQUENCE [LARGE SCALE GENOMIC DNA]</scope>
    <source>
        <strain evidence="1 2">RW6</strain>
    </source>
</reference>
<organism evidence="1 2">
    <name type="scientific">Mycobacterium aquaticum</name>
    <dbReference type="NCBI Taxonomy" id="1927124"/>
    <lineage>
        <taxon>Bacteria</taxon>
        <taxon>Bacillati</taxon>
        <taxon>Actinomycetota</taxon>
        <taxon>Actinomycetes</taxon>
        <taxon>Mycobacteriales</taxon>
        <taxon>Mycobacteriaceae</taxon>
        <taxon>Mycobacterium</taxon>
    </lineage>
</organism>
<dbReference type="SUPFAM" id="SSF56784">
    <property type="entry name" value="HAD-like"/>
    <property type="match status" value="1"/>
</dbReference>
<dbReference type="InterPro" id="IPR023214">
    <property type="entry name" value="HAD_sf"/>
</dbReference>
<dbReference type="Proteomes" id="UP000192448">
    <property type="component" value="Unassembled WGS sequence"/>
</dbReference>
<comment type="caution">
    <text evidence="1">The sequence shown here is derived from an EMBL/GenBank/DDBJ whole genome shotgun (WGS) entry which is preliminary data.</text>
</comment>
<dbReference type="RefSeq" id="WP_083160354.1">
    <property type="nucleotide sequence ID" value="NZ_MVHF01000002.1"/>
</dbReference>
<dbReference type="Gene3D" id="1.10.150.240">
    <property type="entry name" value="Putative phosphatase, domain 2"/>
    <property type="match status" value="1"/>
</dbReference>
<dbReference type="AlphaFoldDB" id="A0A1X0BA50"/>
<proteinExistence type="predicted"/>
<gene>
    <name evidence="1" type="ORF">BST13_02705</name>
</gene>
<dbReference type="SFLD" id="SFLDS00003">
    <property type="entry name" value="Haloacid_Dehalogenase"/>
    <property type="match status" value="1"/>
</dbReference>
<sequence>MSNNGFGVVVLDLDGTLVDSSEDIADAMNHALSAHGIGAVTAEQVAAALGGGPTILVEKCLTAAGLVTFGSDLVASVLNAYSDRYRAHPATHTRVFDTAGAVLPALHARGVLIGVCTNKRTAIAEAVLNAVGLSSVIGAVVGSDTTPTPKPQPGHLIDTVTALGAGDRRVLYVGDTDIDQQTAASAGVTYAQVAWGHPGVPAEHYLASFDDLLSIV</sequence>
<keyword evidence="2" id="KW-1185">Reference proteome</keyword>
<dbReference type="PANTHER" id="PTHR43434">
    <property type="entry name" value="PHOSPHOGLYCOLATE PHOSPHATASE"/>
    <property type="match status" value="1"/>
</dbReference>
<dbReference type="InterPro" id="IPR023198">
    <property type="entry name" value="PGP-like_dom2"/>
</dbReference>
<dbReference type="STRING" id="1927124.BST13_02705"/>
<dbReference type="PANTHER" id="PTHR43434:SF1">
    <property type="entry name" value="PHOSPHOGLYCOLATE PHOSPHATASE"/>
    <property type="match status" value="1"/>
</dbReference>
<dbReference type="InterPro" id="IPR036412">
    <property type="entry name" value="HAD-like_sf"/>
</dbReference>
<dbReference type="GO" id="GO:0005829">
    <property type="term" value="C:cytosol"/>
    <property type="evidence" value="ECO:0007669"/>
    <property type="project" value="TreeGrafter"/>
</dbReference>
<accession>A0A1X0BA50</accession>